<sequence>MATKDQCSNELCLCPNHKIAQHAPFTEDSSAINSIYHLLHSNTSPTPLEEGIILASVADLESHKTALRANSEHLYALRKSYHDQISRIDAEIESQKRTELLLQNAIRVRRRILAPVRRLPTEILRKIFLSTVDHMPERSAELDWNDLWSFKDPECVLWAIELVCQRWRAVVVDYPKVWSYLSFKILPSDDFDNTSRQLNRLGVQLDRARLHTLSVALYPGSALNTTSNSVPNHLVHFLLPHARRIKSLDLVLPHRHIRSLELLARRLSSLTHLAITNTSSSYESNFADPTIGEPASLFQHCAQLQTVSFTSVRSPISRFLLPWNTVRSLSTAYPYHPRALSSPGNSVYEICLLLRAAPGLQQCSFCIVTHRTPALLDMPLLALPCLQQLELIVPDPHTEALLQLLEKITLPSLTSLTICTVVADWIAYTSHDTFPIIVDAIERWKCPLQTVKYPRGDVKSSDLARLVKATATTLSFLELHDLRMSKTDKALYIRHHCSTDENLLETILHHLSMASLTAIRITGGAFSVLDWDNDSVFATLVDAVEVSQCPLEDFRYHRGMIKYEDVLRLLHATSNTLKSLALERIASRDLAIRLVDTLTAPNSSSESLVAPRLHTLVLAGWVHRSSDPDTQTFSAKAYVDMVRSRNAEAPFRKLHIGWEAVSNECPLSDAVRELELIHSEMTSAAPGVVFTYEAIEEYEAGNEDNDEGEEDEDDSEDEEDEDNGDEDEDEDDEDNNDEDDEDGDEDEDNEDEENEGDEVDEDNEYEDEY</sequence>
<organism evidence="2 3">
    <name type="scientific">Cylindrobasidium torrendii FP15055 ss-10</name>
    <dbReference type="NCBI Taxonomy" id="1314674"/>
    <lineage>
        <taxon>Eukaryota</taxon>
        <taxon>Fungi</taxon>
        <taxon>Dikarya</taxon>
        <taxon>Basidiomycota</taxon>
        <taxon>Agaricomycotina</taxon>
        <taxon>Agaricomycetes</taxon>
        <taxon>Agaricomycetidae</taxon>
        <taxon>Agaricales</taxon>
        <taxon>Marasmiineae</taxon>
        <taxon>Physalacriaceae</taxon>
        <taxon>Cylindrobasidium</taxon>
    </lineage>
</organism>
<dbReference type="InterPro" id="IPR032675">
    <property type="entry name" value="LRR_dom_sf"/>
</dbReference>
<evidence type="ECO:0000313" key="3">
    <source>
        <dbReference type="Proteomes" id="UP000054007"/>
    </source>
</evidence>
<dbReference type="Gene3D" id="3.80.10.10">
    <property type="entry name" value="Ribonuclease Inhibitor"/>
    <property type="match status" value="1"/>
</dbReference>
<proteinExistence type="predicted"/>
<protein>
    <submittedName>
        <fullName evidence="2">Uncharacterized protein</fullName>
    </submittedName>
</protein>
<feature type="region of interest" description="Disordered" evidence="1">
    <location>
        <begin position="699"/>
        <end position="769"/>
    </location>
</feature>
<gene>
    <name evidence="2" type="ORF">CYLTODRAFT_445499</name>
</gene>
<dbReference type="STRING" id="1314674.A0A0D7B4Y9"/>
<evidence type="ECO:0000313" key="2">
    <source>
        <dbReference type="EMBL" id="KIY65224.1"/>
    </source>
</evidence>
<dbReference type="EMBL" id="KN880599">
    <property type="protein sequence ID" value="KIY65224.1"/>
    <property type="molecule type" value="Genomic_DNA"/>
</dbReference>
<reference evidence="2 3" key="1">
    <citation type="journal article" date="2015" name="Fungal Genet. Biol.">
        <title>Evolution of novel wood decay mechanisms in Agaricales revealed by the genome sequences of Fistulina hepatica and Cylindrobasidium torrendii.</title>
        <authorList>
            <person name="Floudas D."/>
            <person name="Held B.W."/>
            <person name="Riley R."/>
            <person name="Nagy L.G."/>
            <person name="Koehler G."/>
            <person name="Ransdell A.S."/>
            <person name="Younus H."/>
            <person name="Chow J."/>
            <person name="Chiniquy J."/>
            <person name="Lipzen A."/>
            <person name="Tritt A."/>
            <person name="Sun H."/>
            <person name="Haridas S."/>
            <person name="LaButti K."/>
            <person name="Ohm R.A."/>
            <person name="Kues U."/>
            <person name="Blanchette R.A."/>
            <person name="Grigoriev I.V."/>
            <person name="Minto R.E."/>
            <person name="Hibbett D.S."/>
        </authorList>
    </citation>
    <scope>NUCLEOTIDE SEQUENCE [LARGE SCALE GENOMIC DNA]</scope>
    <source>
        <strain evidence="2 3">FP15055 ss-10</strain>
    </source>
</reference>
<name>A0A0D7B4Y9_9AGAR</name>
<evidence type="ECO:0000256" key="1">
    <source>
        <dbReference type="SAM" id="MobiDB-lite"/>
    </source>
</evidence>
<accession>A0A0D7B4Y9</accession>
<keyword evidence="3" id="KW-1185">Reference proteome</keyword>
<dbReference type="OrthoDB" id="3365698at2759"/>
<dbReference type="AlphaFoldDB" id="A0A0D7B4Y9"/>
<dbReference type="Proteomes" id="UP000054007">
    <property type="component" value="Unassembled WGS sequence"/>
</dbReference>